<proteinExistence type="predicted"/>
<sequence>MPDDACSKRGIKQRGIKQRGIEQCGISAAFLRPF</sequence>
<dbReference type="EMBL" id="JACHXU010000018">
    <property type="protein sequence ID" value="MBB3208740.1"/>
    <property type="molecule type" value="Genomic_DNA"/>
</dbReference>
<gene>
    <name evidence="1" type="ORF">FHS27_004573</name>
</gene>
<name>A0A7W5E257_9BACT</name>
<dbReference type="AlphaFoldDB" id="A0A7W5E257"/>
<accession>A0A7W5E257</accession>
<reference evidence="1 2" key="1">
    <citation type="submission" date="2020-08" db="EMBL/GenBank/DDBJ databases">
        <title>Genomic Encyclopedia of Type Strains, Phase III (KMG-III): the genomes of soil and plant-associated and newly described type strains.</title>
        <authorList>
            <person name="Whitman W."/>
        </authorList>
    </citation>
    <scope>NUCLEOTIDE SEQUENCE [LARGE SCALE GENOMIC DNA]</scope>
    <source>
        <strain evidence="1 2">CECT 8075</strain>
    </source>
</reference>
<organism evidence="1 2">
    <name type="scientific">Aporhodopirellula rubra</name>
    <dbReference type="NCBI Taxonomy" id="980271"/>
    <lineage>
        <taxon>Bacteria</taxon>
        <taxon>Pseudomonadati</taxon>
        <taxon>Planctomycetota</taxon>
        <taxon>Planctomycetia</taxon>
        <taxon>Pirellulales</taxon>
        <taxon>Pirellulaceae</taxon>
        <taxon>Aporhodopirellula</taxon>
    </lineage>
</organism>
<dbReference type="Proteomes" id="UP000536179">
    <property type="component" value="Unassembled WGS sequence"/>
</dbReference>
<evidence type="ECO:0000313" key="1">
    <source>
        <dbReference type="EMBL" id="MBB3208740.1"/>
    </source>
</evidence>
<keyword evidence="2" id="KW-1185">Reference proteome</keyword>
<protein>
    <submittedName>
        <fullName evidence="1">Uncharacterized protein</fullName>
    </submittedName>
</protein>
<evidence type="ECO:0000313" key="2">
    <source>
        <dbReference type="Proteomes" id="UP000536179"/>
    </source>
</evidence>
<comment type="caution">
    <text evidence="1">The sequence shown here is derived from an EMBL/GenBank/DDBJ whole genome shotgun (WGS) entry which is preliminary data.</text>
</comment>